<feature type="non-terminal residue" evidence="2">
    <location>
        <position position="274"/>
    </location>
</feature>
<feature type="region of interest" description="Disordered" evidence="1">
    <location>
        <begin position="49"/>
        <end position="151"/>
    </location>
</feature>
<name>A0AAE0KR35_9CHLO</name>
<reference evidence="2 3" key="1">
    <citation type="journal article" date="2015" name="Genome Biol. Evol.">
        <title>Comparative Genomics of a Bacterivorous Green Alga Reveals Evolutionary Causalities and Consequences of Phago-Mixotrophic Mode of Nutrition.</title>
        <authorList>
            <person name="Burns J.A."/>
            <person name="Paasch A."/>
            <person name="Narechania A."/>
            <person name="Kim E."/>
        </authorList>
    </citation>
    <scope>NUCLEOTIDE SEQUENCE [LARGE SCALE GENOMIC DNA]</scope>
    <source>
        <strain evidence="2 3">PLY_AMNH</strain>
    </source>
</reference>
<dbReference type="Proteomes" id="UP001190700">
    <property type="component" value="Unassembled WGS sequence"/>
</dbReference>
<evidence type="ECO:0000313" key="2">
    <source>
        <dbReference type="EMBL" id="KAK3257360.1"/>
    </source>
</evidence>
<dbReference type="AlphaFoldDB" id="A0AAE0KR35"/>
<dbReference type="EMBL" id="LGRX02020600">
    <property type="protein sequence ID" value="KAK3257360.1"/>
    <property type="molecule type" value="Genomic_DNA"/>
</dbReference>
<comment type="caution">
    <text evidence="2">The sequence shown here is derived from an EMBL/GenBank/DDBJ whole genome shotgun (WGS) entry which is preliminary data.</text>
</comment>
<feature type="compositionally biased region" description="Polar residues" evidence="1">
    <location>
        <begin position="54"/>
        <end position="65"/>
    </location>
</feature>
<proteinExistence type="predicted"/>
<organism evidence="2 3">
    <name type="scientific">Cymbomonas tetramitiformis</name>
    <dbReference type="NCBI Taxonomy" id="36881"/>
    <lineage>
        <taxon>Eukaryota</taxon>
        <taxon>Viridiplantae</taxon>
        <taxon>Chlorophyta</taxon>
        <taxon>Pyramimonadophyceae</taxon>
        <taxon>Pyramimonadales</taxon>
        <taxon>Pyramimonadaceae</taxon>
        <taxon>Cymbomonas</taxon>
    </lineage>
</organism>
<protein>
    <submittedName>
        <fullName evidence="2">Uncharacterized protein</fullName>
    </submittedName>
</protein>
<evidence type="ECO:0000313" key="3">
    <source>
        <dbReference type="Proteomes" id="UP001190700"/>
    </source>
</evidence>
<evidence type="ECO:0000256" key="1">
    <source>
        <dbReference type="SAM" id="MobiDB-lite"/>
    </source>
</evidence>
<sequence>MESERHFVPGPTSYASTHRSASPELGIGDLWLKEIGVGQRLHNKIQSKEWDSTPYANSSFTSASPMSRKERMLAEQRLGGGTESFAQRARAAWQEHKQVASTSHDPQPGGPQLSPDCREDFPQQAAAGPGLKANKYKKKPKPGPEKKRTSTATLLAQASEMRFRLQGTENDWGGAFSEGMRKALQSHADNESDSAILADLLKREENLSCDALGAVTLRELTTLSLSSFSRALVLAWQKRMLVWPITLWRASAVEANERRIRAIINFYRRLLHRA</sequence>
<gene>
    <name evidence="2" type="ORF">CYMTET_33550</name>
</gene>
<accession>A0AAE0KR35</accession>
<keyword evidence="3" id="KW-1185">Reference proteome</keyword>
<feature type="region of interest" description="Disordered" evidence="1">
    <location>
        <begin position="1"/>
        <end position="22"/>
    </location>
</feature>